<dbReference type="GO" id="GO:0006417">
    <property type="term" value="P:regulation of translation"/>
    <property type="evidence" value="ECO:0007669"/>
    <property type="project" value="TreeGrafter"/>
</dbReference>
<comment type="caution">
    <text evidence="8">The sequence shown here is derived from an EMBL/GenBank/DDBJ whole genome shotgun (WGS) entry which is preliminary data.</text>
</comment>
<dbReference type="GO" id="GO:0016020">
    <property type="term" value="C:membrane"/>
    <property type="evidence" value="ECO:0007669"/>
    <property type="project" value="UniProtKB-SubCell"/>
</dbReference>
<dbReference type="InterPro" id="IPR027383">
    <property type="entry name" value="Znf_put"/>
</dbReference>
<name>A0A0F9UEV1_9ZZZZ</name>
<dbReference type="PANTHER" id="PTHR37461">
    <property type="entry name" value="ANTI-SIGMA-K FACTOR RSKA"/>
    <property type="match status" value="1"/>
</dbReference>
<feature type="compositionally biased region" description="Basic and acidic residues" evidence="5">
    <location>
        <begin position="297"/>
        <end position="318"/>
    </location>
</feature>
<evidence type="ECO:0000259" key="7">
    <source>
        <dbReference type="Pfam" id="PF13490"/>
    </source>
</evidence>
<proteinExistence type="predicted"/>
<comment type="subcellular location">
    <subcellularLocation>
        <location evidence="1">Membrane</location>
        <topology evidence="1">Single-pass membrane protein</topology>
    </subcellularLocation>
</comment>
<organism evidence="8">
    <name type="scientific">marine sediment metagenome</name>
    <dbReference type="NCBI Taxonomy" id="412755"/>
    <lineage>
        <taxon>unclassified sequences</taxon>
        <taxon>metagenomes</taxon>
        <taxon>ecological metagenomes</taxon>
    </lineage>
</organism>
<feature type="compositionally biased region" description="Basic and acidic residues" evidence="5">
    <location>
        <begin position="279"/>
        <end position="288"/>
    </location>
</feature>
<evidence type="ECO:0000313" key="8">
    <source>
        <dbReference type="EMBL" id="KKN85872.1"/>
    </source>
</evidence>
<dbReference type="Pfam" id="PF13490">
    <property type="entry name" value="zf-HC2"/>
    <property type="match status" value="1"/>
</dbReference>
<accession>A0A0F9UEV1</accession>
<dbReference type="InterPro" id="IPR051474">
    <property type="entry name" value="Anti-sigma-K/W_factor"/>
</dbReference>
<evidence type="ECO:0000256" key="5">
    <source>
        <dbReference type="SAM" id="MobiDB-lite"/>
    </source>
</evidence>
<dbReference type="EMBL" id="LAZR01000154">
    <property type="protein sequence ID" value="KKN85872.1"/>
    <property type="molecule type" value="Genomic_DNA"/>
</dbReference>
<evidence type="ECO:0000256" key="4">
    <source>
        <dbReference type="ARBA" id="ARBA00023136"/>
    </source>
</evidence>
<keyword evidence="2 6" id="KW-0812">Transmembrane</keyword>
<dbReference type="AlphaFoldDB" id="A0A0F9UEV1"/>
<gene>
    <name evidence="8" type="ORF">LCGC14_0274900</name>
</gene>
<feature type="region of interest" description="Disordered" evidence="5">
    <location>
        <begin position="234"/>
        <end position="327"/>
    </location>
</feature>
<feature type="domain" description="Putative zinc-finger" evidence="7">
    <location>
        <begin position="11"/>
        <end position="34"/>
    </location>
</feature>
<evidence type="ECO:0000256" key="3">
    <source>
        <dbReference type="ARBA" id="ARBA00022989"/>
    </source>
</evidence>
<keyword evidence="4 6" id="KW-0472">Membrane</keyword>
<protein>
    <recommendedName>
        <fullName evidence="7">Putative zinc-finger domain-containing protein</fullName>
    </recommendedName>
</protein>
<feature type="transmembrane region" description="Helical" evidence="6">
    <location>
        <begin position="91"/>
        <end position="115"/>
    </location>
</feature>
<dbReference type="PANTHER" id="PTHR37461:SF1">
    <property type="entry name" value="ANTI-SIGMA-K FACTOR RSKA"/>
    <property type="match status" value="1"/>
</dbReference>
<sequence>MKVMDEQDKQREQLSAYLDGELSAADAQQLEQAIQQDPSLQVELEALRRTRDLLRQLPIGQTPPHFARDVLRRAERHHHIGRAAPGASLRAFRWISAATAAVVLIACGLAMIILYPPPSGSPDGEIVLTTPGPRAGFEEDAFRDVAAVPAVITETIWTDNLNETLGQVQQVLLANRLEAIEPTNKALQSIKFASRQANVFNTQELGKQQIQLELDILVDQAGKLRTELAQVRSQQRVSQEALPARGSRLAEVAAGAEGRAEVDDTAADSTTAPGPELANRAEDVDAGKSTRGAVTIARREPTSRSTRAGEDAVDMKAADEDEVYQPAPRPRVQRMVVILNLRSSAADTPAALMRETDP</sequence>
<dbReference type="GO" id="GO:0016989">
    <property type="term" value="F:sigma factor antagonist activity"/>
    <property type="evidence" value="ECO:0007669"/>
    <property type="project" value="TreeGrafter"/>
</dbReference>
<dbReference type="Gene3D" id="1.10.10.1320">
    <property type="entry name" value="Anti-sigma factor, zinc-finger domain"/>
    <property type="match status" value="1"/>
</dbReference>
<evidence type="ECO:0000256" key="1">
    <source>
        <dbReference type="ARBA" id="ARBA00004167"/>
    </source>
</evidence>
<reference evidence="8" key="1">
    <citation type="journal article" date="2015" name="Nature">
        <title>Complex archaea that bridge the gap between prokaryotes and eukaryotes.</title>
        <authorList>
            <person name="Spang A."/>
            <person name="Saw J.H."/>
            <person name="Jorgensen S.L."/>
            <person name="Zaremba-Niedzwiedzka K."/>
            <person name="Martijn J."/>
            <person name="Lind A.E."/>
            <person name="van Eijk R."/>
            <person name="Schleper C."/>
            <person name="Guy L."/>
            <person name="Ettema T.J."/>
        </authorList>
    </citation>
    <scope>NUCLEOTIDE SEQUENCE</scope>
</reference>
<evidence type="ECO:0000256" key="6">
    <source>
        <dbReference type="SAM" id="Phobius"/>
    </source>
</evidence>
<keyword evidence="3 6" id="KW-1133">Transmembrane helix</keyword>
<dbReference type="InterPro" id="IPR041916">
    <property type="entry name" value="Anti_sigma_zinc_sf"/>
</dbReference>
<evidence type="ECO:0000256" key="2">
    <source>
        <dbReference type="ARBA" id="ARBA00022692"/>
    </source>
</evidence>